<feature type="transmembrane region" description="Helical" evidence="6">
    <location>
        <begin position="145"/>
        <end position="167"/>
    </location>
</feature>
<evidence type="ECO:0000256" key="4">
    <source>
        <dbReference type="ARBA" id="ARBA00022989"/>
    </source>
</evidence>
<reference evidence="8 9" key="1">
    <citation type="submission" date="2022-06" db="EMBL/GenBank/DDBJ databases">
        <title>Roseomonas CN29.</title>
        <authorList>
            <person name="Cheng Y."/>
            <person name="He X."/>
        </authorList>
    </citation>
    <scope>NUCLEOTIDE SEQUENCE [LARGE SCALE GENOMIC DNA]</scope>
    <source>
        <strain evidence="8 9">CN29</strain>
    </source>
</reference>
<keyword evidence="4 6" id="KW-1133">Transmembrane helix</keyword>
<dbReference type="Gene3D" id="1.20.1250.20">
    <property type="entry name" value="MFS general substrate transporter like domains"/>
    <property type="match status" value="1"/>
</dbReference>
<feature type="domain" description="Major facilitator superfamily (MFS) profile" evidence="7">
    <location>
        <begin position="25"/>
        <end position="519"/>
    </location>
</feature>
<evidence type="ECO:0000313" key="9">
    <source>
        <dbReference type="Proteomes" id="UP001524642"/>
    </source>
</evidence>
<evidence type="ECO:0000313" key="8">
    <source>
        <dbReference type="EMBL" id="MCR0985043.1"/>
    </source>
</evidence>
<feature type="transmembrane region" description="Helical" evidence="6">
    <location>
        <begin position="23"/>
        <end position="42"/>
    </location>
</feature>
<dbReference type="PANTHER" id="PTHR42718:SF9">
    <property type="entry name" value="MAJOR FACILITATOR SUPERFAMILY MULTIDRUG TRANSPORTER MFSC"/>
    <property type="match status" value="1"/>
</dbReference>
<feature type="transmembrane region" description="Helical" evidence="6">
    <location>
        <begin position="378"/>
        <end position="397"/>
    </location>
</feature>
<dbReference type="Proteomes" id="UP001524642">
    <property type="component" value="Unassembled WGS sequence"/>
</dbReference>
<dbReference type="Pfam" id="PF07690">
    <property type="entry name" value="MFS_1"/>
    <property type="match status" value="1"/>
</dbReference>
<evidence type="ECO:0000256" key="1">
    <source>
        <dbReference type="ARBA" id="ARBA00004141"/>
    </source>
</evidence>
<sequence length="519" mass="54695">MIAAGSLSGTPAPAAMVPSGRPLVGILAVLLGALISTLYGRITSFGLADLRGAVGAGFDEGAWIPTAATVAQMFIGPPATWLGAVYGPRRVLLASVSVFGLASVLIPFSPDLPALLLGQVVAGLVSGTFIPLTIGFVLQNLRPSWWPYGIAAFGLNLELSLNIPASLEGFYLDHLGWPWIFWQGAVLAVPMAACVLLGMPRQPVNRALRDRADGWGMLHAGAAFSLIYAALEQGNRLDWLHSGLICALLLGGALLLVAFVARELGTAEPWVNLSFLLRRNILPLLAILVLYRFVLLATAYLIPQYLTTVQNFRSLEVGSVLIWIAAPQFVLAPLVALVLTRVEPRIVLAMGAATMGVACIMAMRITPEWQTGEFLPSQIFQAVGQTSTLVAMILFFVRHLRPADALTFGAVLQTARLLGGELGSATMQTYLRLSEQVDSYLLGLHLQSGAADIAERLTRIAALAGSPASGEGDASGRALSILAGAVQAQANVLSVIDGFGAALIAVVAMLGLIALLREP</sequence>
<evidence type="ECO:0000256" key="6">
    <source>
        <dbReference type="SAM" id="Phobius"/>
    </source>
</evidence>
<dbReference type="PANTHER" id="PTHR42718">
    <property type="entry name" value="MAJOR FACILITATOR SUPERFAMILY MULTIDRUG TRANSPORTER MFSC"/>
    <property type="match status" value="1"/>
</dbReference>
<keyword evidence="5 6" id="KW-0472">Membrane</keyword>
<dbReference type="PROSITE" id="PS50850">
    <property type="entry name" value="MFS"/>
    <property type="match status" value="1"/>
</dbReference>
<feature type="transmembrane region" description="Helical" evidence="6">
    <location>
        <begin position="492"/>
        <end position="516"/>
    </location>
</feature>
<feature type="transmembrane region" description="Helical" evidence="6">
    <location>
        <begin position="179"/>
        <end position="200"/>
    </location>
</feature>
<feature type="transmembrane region" description="Helical" evidence="6">
    <location>
        <begin position="62"/>
        <end position="84"/>
    </location>
</feature>
<protein>
    <submittedName>
        <fullName evidence="8">MFS transporter</fullName>
    </submittedName>
</protein>
<feature type="transmembrane region" description="Helical" evidence="6">
    <location>
        <begin position="242"/>
        <end position="261"/>
    </location>
</feature>
<dbReference type="RefSeq" id="WP_257718695.1">
    <property type="nucleotide sequence ID" value="NZ_JANJOU010000028.1"/>
</dbReference>
<comment type="subcellular location">
    <subcellularLocation>
        <location evidence="1">Membrane</location>
        <topology evidence="1">Multi-pass membrane protein</topology>
    </subcellularLocation>
</comment>
<dbReference type="InterPro" id="IPR020846">
    <property type="entry name" value="MFS_dom"/>
</dbReference>
<keyword evidence="9" id="KW-1185">Reference proteome</keyword>
<feature type="transmembrane region" description="Helical" evidence="6">
    <location>
        <begin position="212"/>
        <end position="230"/>
    </location>
</feature>
<dbReference type="SUPFAM" id="SSF103473">
    <property type="entry name" value="MFS general substrate transporter"/>
    <property type="match status" value="1"/>
</dbReference>
<evidence type="ECO:0000256" key="5">
    <source>
        <dbReference type="ARBA" id="ARBA00023136"/>
    </source>
</evidence>
<organism evidence="8 9">
    <name type="scientific">Roseomonas populi</name>
    <dbReference type="NCBI Taxonomy" id="3121582"/>
    <lineage>
        <taxon>Bacteria</taxon>
        <taxon>Pseudomonadati</taxon>
        <taxon>Pseudomonadota</taxon>
        <taxon>Alphaproteobacteria</taxon>
        <taxon>Acetobacterales</taxon>
        <taxon>Roseomonadaceae</taxon>
        <taxon>Roseomonas</taxon>
    </lineage>
</organism>
<keyword evidence="3 6" id="KW-0812">Transmembrane</keyword>
<proteinExistence type="predicted"/>
<feature type="transmembrane region" description="Helical" evidence="6">
    <location>
        <begin position="346"/>
        <end position="366"/>
    </location>
</feature>
<gene>
    <name evidence="8" type="ORF">NRP21_23600</name>
</gene>
<feature type="transmembrane region" description="Helical" evidence="6">
    <location>
        <begin position="320"/>
        <end position="339"/>
    </location>
</feature>
<evidence type="ECO:0000256" key="3">
    <source>
        <dbReference type="ARBA" id="ARBA00022692"/>
    </source>
</evidence>
<evidence type="ECO:0000256" key="2">
    <source>
        <dbReference type="ARBA" id="ARBA00022448"/>
    </source>
</evidence>
<dbReference type="InterPro" id="IPR036259">
    <property type="entry name" value="MFS_trans_sf"/>
</dbReference>
<accession>A0ABT1XAB5</accession>
<dbReference type="InterPro" id="IPR011701">
    <property type="entry name" value="MFS"/>
</dbReference>
<comment type="caution">
    <text evidence="8">The sequence shown here is derived from an EMBL/GenBank/DDBJ whole genome shotgun (WGS) entry which is preliminary data.</text>
</comment>
<feature type="transmembrane region" description="Helical" evidence="6">
    <location>
        <begin position="281"/>
        <end position="300"/>
    </location>
</feature>
<feature type="transmembrane region" description="Helical" evidence="6">
    <location>
        <begin position="114"/>
        <end position="138"/>
    </location>
</feature>
<evidence type="ECO:0000259" key="7">
    <source>
        <dbReference type="PROSITE" id="PS50850"/>
    </source>
</evidence>
<feature type="transmembrane region" description="Helical" evidence="6">
    <location>
        <begin position="91"/>
        <end position="108"/>
    </location>
</feature>
<dbReference type="EMBL" id="JANJOU010000028">
    <property type="protein sequence ID" value="MCR0985043.1"/>
    <property type="molecule type" value="Genomic_DNA"/>
</dbReference>
<name>A0ABT1XAB5_9PROT</name>
<keyword evidence="2" id="KW-0813">Transport</keyword>